<accession>A0ABS8UVG8</accession>
<evidence type="ECO:0000313" key="1">
    <source>
        <dbReference type="EMBL" id="MCD9638125.1"/>
    </source>
</evidence>
<evidence type="ECO:0000313" key="2">
    <source>
        <dbReference type="Proteomes" id="UP000823775"/>
    </source>
</evidence>
<dbReference type="EMBL" id="JACEIK010002625">
    <property type="protein sequence ID" value="MCD9638125.1"/>
    <property type="molecule type" value="Genomic_DNA"/>
</dbReference>
<name>A0ABS8UVG8_DATST</name>
<reference evidence="1 2" key="1">
    <citation type="journal article" date="2021" name="BMC Genomics">
        <title>Datura genome reveals duplications of psychoactive alkaloid biosynthetic genes and high mutation rate following tissue culture.</title>
        <authorList>
            <person name="Rajewski A."/>
            <person name="Carter-House D."/>
            <person name="Stajich J."/>
            <person name="Litt A."/>
        </authorList>
    </citation>
    <scope>NUCLEOTIDE SEQUENCE [LARGE SCALE GENOMIC DNA]</scope>
    <source>
        <strain evidence="1">AR-01</strain>
    </source>
</reference>
<proteinExistence type="predicted"/>
<dbReference type="Proteomes" id="UP000823775">
    <property type="component" value="Unassembled WGS sequence"/>
</dbReference>
<organism evidence="1 2">
    <name type="scientific">Datura stramonium</name>
    <name type="common">Jimsonweed</name>
    <name type="synonym">Common thornapple</name>
    <dbReference type="NCBI Taxonomy" id="4076"/>
    <lineage>
        <taxon>Eukaryota</taxon>
        <taxon>Viridiplantae</taxon>
        <taxon>Streptophyta</taxon>
        <taxon>Embryophyta</taxon>
        <taxon>Tracheophyta</taxon>
        <taxon>Spermatophyta</taxon>
        <taxon>Magnoliopsida</taxon>
        <taxon>eudicotyledons</taxon>
        <taxon>Gunneridae</taxon>
        <taxon>Pentapetalae</taxon>
        <taxon>asterids</taxon>
        <taxon>lamiids</taxon>
        <taxon>Solanales</taxon>
        <taxon>Solanaceae</taxon>
        <taxon>Solanoideae</taxon>
        <taxon>Datureae</taxon>
        <taxon>Datura</taxon>
    </lineage>
</organism>
<sequence>MVGGPADLGGSGEEGVQRLLVMVFVVLFGVRNGENEEEEEKGGATVGVVAAVGIGPVVRVMFSEKRGEAWWRSVEGWWFFGDGEDGDGEGVTAILGEKGK</sequence>
<comment type="caution">
    <text evidence="1">The sequence shown here is derived from an EMBL/GenBank/DDBJ whole genome shotgun (WGS) entry which is preliminary data.</text>
</comment>
<protein>
    <submittedName>
        <fullName evidence="1">Uncharacterized protein</fullName>
    </submittedName>
</protein>
<keyword evidence="2" id="KW-1185">Reference proteome</keyword>
<gene>
    <name evidence="1" type="ORF">HAX54_021857</name>
</gene>